<dbReference type="InterPro" id="IPR037401">
    <property type="entry name" value="SnoaL-like"/>
</dbReference>
<proteinExistence type="predicted"/>
<dbReference type="RefSeq" id="WP_086172178.1">
    <property type="nucleotide sequence ID" value="NZ_MRYD01000214.1"/>
</dbReference>
<reference evidence="2 3" key="1">
    <citation type="submission" date="2016-12" db="EMBL/GenBank/DDBJ databases">
        <title>Genome Mining:The Detection of Biosynthetic Gene Clusters to Aid in the Expression of Curamycin A produced by Streptomyces sp. strain CZA14.</title>
        <authorList>
            <person name="Durrell K.A."/>
            <person name="Kirby B.M."/>
            <person name="Khan W."/>
            <person name="Mthethwa T."/>
            <person name="Le Roes-Hill M."/>
        </authorList>
    </citation>
    <scope>NUCLEOTIDE SEQUENCE [LARGE SCALE GENOMIC DNA]</scope>
    <source>
        <strain evidence="2 3">CZA14</strain>
    </source>
</reference>
<dbReference type="SUPFAM" id="SSF54427">
    <property type="entry name" value="NTF2-like"/>
    <property type="match status" value="1"/>
</dbReference>
<keyword evidence="3" id="KW-1185">Reference proteome</keyword>
<evidence type="ECO:0000259" key="1">
    <source>
        <dbReference type="Pfam" id="PF13474"/>
    </source>
</evidence>
<dbReference type="Gene3D" id="3.10.450.50">
    <property type="match status" value="1"/>
</dbReference>
<dbReference type="EMBL" id="MRYD01000214">
    <property type="protein sequence ID" value="OSZ57186.1"/>
    <property type="molecule type" value="Genomic_DNA"/>
</dbReference>
<organism evidence="2 3">
    <name type="scientific">Streptomyces pharetrae CZA14</name>
    <dbReference type="NCBI Taxonomy" id="1144883"/>
    <lineage>
        <taxon>Bacteria</taxon>
        <taxon>Bacillati</taxon>
        <taxon>Actinomycetota</taxon>
        <taxon>Actinomycetes</taxon>
        <taxon>Kitasatosporales</taxon>
        <taxon>Streptomycetaceae</taxon>
        <taxon>Streptomyces</taxon>
    </lineage>
</organism>
<protein>
    <submittedName>
        <fullName evidence="2">DUF4440 domain-containing protein</fullName>
    </submittedName>
</protein>
<evidence type="ECO:0000313" key="2">
    <source>
        <dbReference type="EMBL" id="OSZ57186.1"/>
    </source>
</evidence>
<gene>
    <name evidence="2" type="ORF">OQI_28720</name>
</gene>
<dbReference type="Pfam" id="PF13474">
    <property type="entry name" value="SnoaL_3"/>
    <property type="match status" value="1"/>
</dbReference>
<feature type="domain" description="SnoaL-like" evidence="1">
    <location>
        <begin position="8"/>
        <end position="129"/>
    </location>
</feature>
<accession>A0ABX3YCC7</accession>
<comment type="caution">
    <text evidence="2">The sequence shown here is derived from an EMBL/GenBank/DDBJ whole genome shotgun (WGS) entry which is preliminary data.</text>
</comment>
<sequence>MTSCESQVRALLESRVDASQTKDVDRLMSHYSSDIVYYDVVPPMQYTGHEQLRRNFVRWFDEYDGPISLETRDLTVVTDSDVAFAHMLHLDSGTRKNGVRSAIWVRSTVCCRRSGGSWLITHEHISLPIDPETFQAWFPADR</sequence>
<evidence type="ECO:0000313" key="3">
    <source>
        <dbReference type="Proteomes" id="UP000194266"/>
    </source>
</evidence>
<dbReference type="Proteomes" id="UP000194266">
    <property type="component" value="Unassembled WGS sequence"/>
</dbReference>
<name>A0ABX3YCC7_9ACTN</name>
<dbReference type="InterPro" id="IPR032710">
    <property type="entry name" value="NTF2-like_dom_sf"/>
</dbReference>